<evidence type="ECO:0000313" key="2">
    <source>
        <dbReference type="Proteomes" id="UP000826212"/>
    </source>
</evidence>
<gene>
    <name evidence="1" type="ORF">K4L44_09315</name>
</gene>
<reference evidence="1" key="1">
    <citation type="submission" date="2021-08" db="EMBL/GenBank/DDBJ databases">
        <title>Novel anaerobic bacterium isolated from sea squirt in East Sea, Republic of Korea.</title>
        <authorList>
            <person name="Nguyen T.H."/>
            <person name="Li Z."/>
            <person name="Lee Y.-J."/>
            <person name="Ko J."/>
            <person name="Kim S.-G."/>
        </authorList>
    </citation>
    <scope>NUCLEOTIDE SEQUENCE</scope>
    <source>
        <strain evidence="1">KCTC 25031</strain>
    </source>
</reference>
<protein>
    <submittedName>
        <fullName evidence="1">Discoidin domain-containing protein</fullName>
    </submittedName>
</protein>
<sequence>MKKIILIIVALVTIYSCEDQNYLHEKYLADGENIYIGKNDSVKVFTGKNRVKITWLLNSDPKAKYCNISWNNGKESIQLENELVKTEEDTCETIIELQEGRYIFELFNSDGSGLKSLKTIKSIKVYGEKYVTELQNQKVQSITIENDTVHIHWRVMEGSEGVEMTYTNKDGEVVNHSVPKGENETLLGDFVQGGEFTYVTKFKPEPTSIDVFQAPQSVTAKFPYKTIDRSSWTILSVNSVAGGYEANKMFDNDFNSFYHSSWDPFYDMPYVIDIDMQKVNKLFMIDLWQRSGYSDMADVTIKTSEDNITWETFGALLFPNNSQIRHKSVEVEDLVDARYLRIIFENSNRSNNIGCAEFIINGLEGK</sequence>
<dbReference type="Proteomes" id="UP000826212">
    <property type="component" value="Chromosome"/>
</dbReference>
<name>A0AC61NBE2_9BACT</name>
<evidence type="ECO:0000313" key="1">
    <source>
        <dbReference type="EMBL" id="QZE12787.1"/>
    </source>
</evidence>
<organism evidence="1 2">
    <name type="scientific">Halosquirtibacter laminarini</name>
    <dbReference type="NCBI Taxonomy" id="3374600"/>
    <lineage>
        <taxon>Bacteria</taxon>
        <taxon>Pseudomonadati</taxon>
        <taxon>Bacteroidota</taxon>
        <taxon>Bacteroidia</taxon>
        <taxon>Marinilabiliales</taxon>
        <taxon>Prolixibacteraceae</taxon>
        <taxon>Halosquirtibacter</taxon>
    </lineage>
</organism>
<proteinExistence type="predicted"/>
<keyword evidence="2" id="KW-1185">Reference proteome</keyword>
<accession>A0AC61NBE2</accession>
<dbReference type="EMBL" id="CP081303">
    <property type="protein sequence ID" value="QZE12787.1"/>
    <property type="molecule type" value="Genomic_DNA"/>
</dbReference>